<feature type="domain" description="C2H2-type" evidence="12">
    <location>
        <begin position="983"/>
        <end position="1011"/>
    </location>
</feature>
<dbReference type="Pfam" id="PF00096">
    <property type="entry name" value="zf-C2H2"/>
    <property type="match status" value="1"/>
</dbReference>
<dbReference type="SUPFAM" id="SSF57667">
    <property type="entry name" value="beta-beta-alpha zinc fingers"/>
    <property type="match status" value="4"/>
</dbReference>
<feature type="domain" description="C2H2-type" evidence="12">
    <location>
        <begin position="674"/>
        <end position="696"/>
    </location>
</feature>
<organism evidence="13 14">
    <name type="scientific">Leptosia nina</name>
    <dbReference type="NCBI Taxonomy" id="320188"/>
    <lineage>
        <taxon>Eukaryota</taxon>
        <taxon>Metazoa</taxon>
        <taxon>Ecdysozoa</taxon>
        <taxon>Arthropoda</taxon>
        <taxon>Hexapoda</taxon>
        <taxon>Insecta</taxon>
        <taxon>Pterygota</taxon>
        <taxon>Neoptera</taxon>
        <taxon>Endopterygota</taxon>
        <taxon>Lepidoptera</taxon>
        <taxon>Glossata</taxon>
        <taxon>Ditrysia</taxon>
        <taxon>Papilionoidea</taxon>
        <taxon>Pieridae</taxon>
        <taxon>Pierinae</taxon>
        <taxon>Leptosia</taxon>
    </lineage>
</organism>
<evidence type="ECO:0000313" key="14">
    <source>
        <dbReference type="Proteomes" id="UP001497472"/>
    </source>
</evidence>
<feature type="domain" description="C2H2-type" evidence="12">
    <location>
        <begin position="738"/>
        <end position="767"/>
    </location>
</feature>
<feature type="compositionally biased region" description="Basic and acidic residues" evidence="11">
    <location>
        <begin position="523"/>
        <end position="533"/>
    </location>
</feature>
<feature type="domain" description="C2H2-type" evidence="12">
    <location>
        <begin position="1130"/>
        <end position="1157"/>
    </location>
</feature>
<dbReference type="Proteomes" id="UP001497472">
    <property type="component" value="Unassembled WGS sequence"/>
</dbReference>
<dbReference type="EMBL" id="CAVLEF010000011">
    <property type="protein sequence ID" value="CAK1549015.1"/>
    <property type="molecule type" value="Genomic_DNA"/>
</dbReference>
<feature type="domain" description="C2H2-type" evidence="12">
    <location>
        <begin position="796"/>
        <end position="823"/>
    </location>
</feature>
<feature type="domain" description="C2H2-type" evidence="12">
    <location>
        <begin position="1100"/>
        <end position="1128"/>
    </location>
</feature>
<evidence type="ECO:0000256" key="4">
    <source>
        <dbReference type="ARBA" id="ARBA00022771"/>
    </source>
</evidence>
<feature type="region of interest" description="Disordered" evidence="11">
    <location>
        <begin position="497"/>
        <end position="533"/>
    </location>
</feature>
<name>A0AAV1JJ93_9NEOP</name>
<evidence type="ECO:0000256" key="3">
    <source>
        <dbReference type="ARBA" id="ARBA00022737"/>
    </source>
</evidence>
<feature type="compositionally biased region" description="Basic and acidic residues" evidence="11">
    <location>
        <begin position="901"/>
        <end position="911"/>
    </location>
</feature>
<evidence type="ECO:0000256" key="8">
    <source>
        <dbReference type="ARBA" id="ARBA00023163"/>
    </source>
</evidence>
<feature type="compositionally biased region" description="Basic and acidic residues" evidence="11">
    <location>
        <begin position="497"/>
        <end position="508"/>
    </location>
</feature>
<dbReference type="GO" id="GO:0000978">
    <property type="term" value="F:RNA polymerase II cis-regulatory region sequence-specific DNA binding"/>
    <property type="evidence" value="ECO:0007669"/>
    <property type="project" value="TreeGrafter"/>
</dbReference>
<keyword evidence="9" id="KW-0539">Nucleus</keyword>
<keyword evidence="3" id="KW-0677">Repeat</keyword>
<dbReference type="PANTHER" id="PTHR24384">
    <property type="entry name" value="FINGER PUTATIVE TRANSCRIPTION FACTOR FAMILY-RELATED"/>
    <property type="match status" value="1"/>
</dbReference>
<dbReference type="InterPro" id="IPR050752">
    <property type="entry name" value="C2H2-ZF_domain"/>
</dbReference>
<keyword evidence="6" id="KW-0805">Transcription regulation</keyword>
<dbReference type="GO" id="GO:0005634">
    <property type="term" value="C:nucleus"/>
    <property type="evidence" value="ECO:0007669"/>
    <property type="project" value="UniProtKB-SubCell"/>
</dbReference>
<dbReference type="InterPro" id="IPR036236">
    <property type="entry name" value="Znf_C2H2_sf"/>
</dbReference>
<keyword evidence="8" id="KW-0804">Transcription</keyword>
<feature type="domain" description="C2H2-type" evidence="12">
    <location>
        <begin position="470"/>
        <end position="498"/>
    </location>
</feature>
<evidence type="ECO:0000256" key="5">
    <source>
        <dbReference type="ARBA" id="ARBA00022833"/>
    </source>
</evidence>
<dbReference type="SMART" id="SM00355">
    <property type="entry name" value="ZnF_C2H2"/>
    <property type="match status" value="15"/>
</dbReference>
<proteinExistence type="predicted"/>
<evidence type="ECO:0000259" key="12">
    <source>
        <dbReference type="PROSITE" id="PS50157"/>
    </source>
</evidence>
<evidence type="ECO:0000256" key="2">
    <source>
        <dbReference type="ARBA" id="ARBA00022723"/>
    </source>
</evidence>
<evidence type="ECO:0000256" key="7">
    <source>
        <dbReference type="ARBA" id="ARBA00023125"/>
    </source>
</evidence>
<sequence length="1338" mass="153918">MDPPPLVLCMDNINGDEVALKIEPHDDFRLFLDKAKSQLGFDIDINSITGNQPVSLDDNIYQFFVNTEKSIASTFAPNSYISHSYGELGSNAINDDLVYVLDDGTQINASQIQFDNEEPLIDITTENIPFIKYTDDPDEIFHNDFSIQDYNIESPVSRWSSRNSSPSRGKSFINSLPFKLVCNNTSNFESQFTKYLESSPKGYSNIKKIGTPEEDHKNFDDPTKKDSFTREDILNMFKDSPVTSLPYDKNVTYDKRKHARKTDPSRIVHRSWYKTNFDSGQSQDCCICAKTVENNFDKMYLFDNEDQRIHRCSPQKRTSVELKIICEQCLGEHFKLCLVKSPNEPLNSDEYLVIKNNQQYIFQNVTEIDLKKKFLDSAEDKEPEQHIDDGGVILESSSDVEIIEPEIEFDKAIDNLDDADEEVQEFLGKYQCDNLDELKCRFCNKIFVDFQEVMDHCEQHKHDVDDGLVYPCPLCDYGYATSKWLKGHIKTAHDHTKMKDEGHQELLSKESSPVATRTRSAMKKVDETDTKENQDTTATIALTTEVKQEALDSDEEAIWIVHTGDDVQEQELQKLLKLTENDNEEDTISQKVSDLTKHKCFNCSRIFPNAESLDTHKCRKRGKKRKFPAEKSSELCIPSKEDFLKRAQGRQHTDDNSLLKVRKKRTRPGSPQIVTCHNCNESFTSKVRLKFHMQFHDKTDLLTEKGEYTCNECKDTIFTTETELFDHVHFRHSKKKRWQCPVKECGKTFFFRATLTKHSRTHTDTRRYVCVTCGKRFLDKQTLDEHGVTHLQIKPFQCHICLKQLTRRSRLRMHLRAHEEELGPKLVLVCGICSRAFRDHVEAQKCLRTKLKQDGAEQLSPTSGLVTPSAKPESRLSKPVLREVSKEESEPLLTSLDDGAEGDHSRRENREGALNSHRVNHKGVKNPFICHVCKVTFATYSRCTTHKTTHGFYKRNLADGKKDEGASSAGILGYGGFPVVKHFLCEDCGRSYLHWTYLQVHRRTKHANENFLFKCNQCDQTFPNSWSVAYHRKKIHGKTAQEDGGTTKIARQDYYRIPCRDCDQLLPNKVELYKHRQKEHCDKTLDADHIEDSLTEKETTICSKCGHNLHNVNALHKHMKEVHDIEQDKLSCPVCSRTFRSTSLRNEHLRTHPNDRYGHPSSIRIHRPMHSESRSWSCLHCAKRFRMRSDLRAHLRLKHPAYVAVIEVEGLNLTQEQVIQQLALNNIRQDRVTEVSVMSFAKGTTNVVPNSQRALSLLSGVLRTEIKLEKQVLGAQDIIYPTGRMCKVSHTPTILQHSQVYSEPNYPVISTSDNQPINVQLLLQDGALANSQYYNQIV</sequence>
<dbReference type="PROSITE" id="PS50157">
    <property type="entry name" value="ZINC_FINGER_C2H2_2"/>
    <property type="match status" value="10"/>
</dbReference>
<keyword evidence="2" id="KW-0479">Metal-binding</keyword>
<dbReference type="PANTHER" id="PTHR24384:SF189">
    <property type="entry name" value="C2H2-TYPE DOMAIN-CONTAINING PROTEIN-RELATED"/>
    <property type="match status" value="1"/>
</dbReference>
<dbReference type="PROSITE" id="PS00028">
    <property type="entry name" value="ZINC_FINGER_C2H2_1"/>
    <property type="match status" value="13"/>
</dbReference>
<accession>A0AAV1JJ93</accession>
<dbReference type="GO" id="GO:0008270">
    <property type="term" value="F:zinc ion binding"/>
    <property type="evidence" value="ECO:0007669"/>
    <property type="project" value="UniProtKB-KW"/>
</dbReference>
<feature type="domain" description="C2H2-type" evidence="12">
    <location>
        <begin position="768"/>
        <end position="795"/>
    </location>
</feature>
<evidence type="ECO:0000256" key="10">
    <source>
        <dbReference type="PROSITE-ProRule" id="PRU00042"/>
    </source>
</evidence>
<dbReference type="Gene3D" id="3.30.160.60">
    <property type="entry name" value="Classic Zinc Finger"/>
    <property type="match status" value="7"/>
</dbReference>
<feature type="domain" description="C2H2-type" evidence="12">
    <location>
        <begin position="1013"/>
        <end position="1036"/>
    </location>
</feature>
<keyword evidence="5" id="KW-0862">Zinc</keyword>
<comment type="subcellular location">
    <subcellularLocation>
        <location evidence="1">Nucleus</location>
    </subcellularLocation>
</comment>
<keyword evidence="7" id="KW-0238">DNA-binding</keyword>
<protein>
    <recommendedName>
        <fullName evidence="12">C2H2-type domain-containing protein</fullName>
    </recommendedName>
</protein>
<feature type="region of interest" description="Disordered" evidence="11">
    <location>
        <begin position="857"/>
        <end position="918"/>
    </location>
</feature>
<keyword evidence="4 10" id="KW-0863">Zinc-finger</keyword>
<gene>
    <name evidence="13" type="ORF">LNINA_LOCUS8354</name>
</gene>
<feature type="compositionally biased region" description="Polar residues" evidence="11">
    <location>
        <begin position="509"/>
        <end position="519"/>
    </location>
</feature>
<evidence type="ECO:0000313" key="13">
    <source>
        <dbReference type="EMBL" id="CAK1549015.1"/>
    </source>
</evidence>
<evidence type="ECO:0000256" key="1">
    <source>
        <dbReference type="ARBA" id="ARBA00004123"/>
    </source>
</evidence>
<dbReference type="InterPro" id="IPR013087">
    <property type="entry name" value="Znf_C2H2_type"/>
</dbReference>
<keyword evidence="14" id="KW-1185">Reference proteome</keyword>
<evidence type="ECO:0000256" key="11">
    <source>
        <dbReference type="SAM" id="MobiDB-lite"/>
    </source>
</evidence>
<evidence type="ECO:0000256" key="6">
    <source>
        <dbReference type="ARBA" id="ARBA00023015"/>
    </source>
</evidence>
<feature type="compositionally biased region" description="Basic and acidic residues" evidence="11">
    <location>
        <begin position="872"/>
        <end position="889"/>
    </location>
</feature>
<feature type="domain" description="C2H2-type" evidence="12">
    <location>
        <begin position="1176"/>
        <end position="1199"/>
    </location>
</feature>
<evidence type="ECO:0000256" key="9">
    <source>
        <dbReference type="ARBA" id="ARBA00023242"/>
    </source>
</evidence>
<dbReference type="GO" id="GO:0000981">
    <property type="term" value="F:DNA-binding transcription factor activity, RNA polymerase II-specific"/>
    <property type="evidence" value="ECO:0007669"/>
    <property type="project" value="TreeGrafter"/>
</dbReference>
<reference evidence="13 14" key="1">
    <citation type="submission" date="2023-11" db="EMBL/GenBank/DDBJ databases">
        <authorList>
            <person name="Okamura Y."/>
        </authorList>
    </citation>
    <scope>NUCLEOTIDE SEQUENCE [LARGE SCALE GENOMIC DNA]</scope>
</reference>
<comment type="caution">
    <text evidence="13">The sequence shown here is derived from an EMBL/GenBank/DDBJ whole genome shotgun (WGS) entry which is preliminary data.</text>
</comment>